<name>A0A0A0KYW3_CUCSA</name>
<organism evidence="2 3">
    <name type="scientific">Cucumis sativus</name>
    <name type="common">Cucumber</name>
    <dbReference type="NCBI Taxonomy" id="3659"/>
    <lineage>
        <taxon>Eukaryota</taxon>
        <taxon>Viridiplantae</taxon>
        <taxon>Streptophyta</taxon>
        <taxon>Embryophyta</taxon>
        <taxon>Tracheophyta</taxon>
        <taxon>Spermatophyta</taxon>
        <taxon>Magnoliopsida</taxon>
        <taxon>eudicotyledons</taxon>
        <taxon>Gunneridae</taxon>
        <taxon>Pentapetalae</taxon>
        <taxon>rosids</taxon>
        <taxon>fabids</taxon>
        <taxon>Cucurbitales</taxon>
        <taxon>Cucurbitaceae</taxon>
        <taxon>Benincaseae</taxon>
        <taxon>Cucumis</taxon>
    </lineage>
</organism>
<sequence>MNPPLSSSLPPTTVSFPPISSIIAPTPKDDNEVLHNSVPVPHNSENQISTNVYPLDTSSNAILQEYDDPPSTMGIYETSSSMAPSLVDALHAIMLIL</sequence>
<feature type="region of interest" description="Disordered" evidence="1">
    <location>
        <begin position="20"/>
        <end position="51"/>
    </location>
</feature>
<dbReference type="AlphaFoldDB" id="A0A0A0KYW3"/>
<dbReference type="Proteomes" id="UP000029981">
    <property type="component" value="Chromosome 4"/>
</dbReference>
<proteinExistence type="predicted"/>
<evidence type="ECO:0000313" key="3">
    <source>
        <dbReference type="Proteomes" id="UP000029981"/>
    </source>
</evidence>
<reference evidence="2 3" key="4">
    <citation type="journal article" date="2011" name="BMC Genomics">
        <title>RNA-Seq improves annotation of protein-coding genes in the cucumber genome.</title>
        <authorList>
            <person name="Li Z."/>
            <person name="Zhang Z."/>
            <person name="Yan P."/>
            <person name="Huang S."/>
            <person name="Fei Z."/>
            <person name="Lin K."/>
        </authorList>
    </citation>
    <scope>NUCLEOTIDE SEQUENCE [LARGE SCALE GENOMIC DNA]</scope>
    <source>
        <strain evidence="3">cv. 9930</strain>
    </source>
</reference>
<protein>
    <submittedName>
        <fullName evidence="2">Uncharacterized protein</fullName>
    </submittedName>
</protein>
<dbReference type="Gramene" id="KGN54718">
    <property type="protein sequence ID" value="KGN54718"/>
    <property type="gene ID" value="Csa_4G432470"/>
</dbReference>
<evidence type="ECO:0000256" key="1">
    <source>
        <dbReference type="SAM" id="MobiDB-lite"/>
    </source>
</evidence>
<reference evidence="2 3" key="2">
    <citation type="journal article" date="2009" name="PLoS ONE">
        <title>An integrated genetic and cytogenetic map of the cucumber genome.</title>
        <authorList>
            <person name="Ren Y."/>
            <person name="Zhang Z."/>
            <person name="Liu J."/>
            <person name="Staub J.E."/>
            <person name="Han Y."/>
            <person name="Cheng Z."/>
            <person name="Li X."/>
            <person name="Lu J."/>
            <person name="Miao H."/>
            <person name="Kang H."/>
            <person name="Xie B."/>
            <person name="Gu X."/>
            <person name="Wang X."/>
            <person name="Du Y."/>
            <person name="Jin W."/>
            <person name="Huang S."/>
        </authorList>
    </citation>
    <scope>NUCLEOTIDE SEQUENCE [LARGE SCALE GENOMIC DNA]</scope>
    <source>
        <strain evidence="3">cv. 9930</strain>
    </source>
</reference>
<dbReference type="EMBL" id="CM002925">
    <property type="protein sequence ID" value="KGN54718.1"/>
    <property type="molecule type" value="Genomic_DNA"/>
</dbReference>
<keyword evidence="3" id="KW-1185">Reference proteome</keyword>
<evidence type="ECO:0000313" key="2">
    <source>
        <dbReference type="EMBL" id="KGN54718.1"/>
    </source>
</evidence>
<accession>A0A0A0KYW3</accession>
<reference evidence="2 3" key="1">
    <citation type="journal article" date="2009" name="Nat. Genet.">
        <title>The genome of the cucumber, Cucumis sativus L.</title>
        <authorList>
            <person name="Huang S."/>
            <person name="Li R."/>
            <person name="Zhang Z."/>
            <person name="Li L."/>
            <person name="Gu X."/>
            <person name="Fan W."/>
            <person name="Lucas W.J."/>
            <person name="Wang X."/>
            <person name="Xie B."/>
            <person name="Ni P."/>
            <person name="Ren Y."/>
            <person name="Zhu H."/>
            <person name="Li J."/>
            <person name="Lin K."/>
            <person name="Jin W."/>
            <person name="Fei Z."/>
            <person name="Li G."/>
            <person name="Staub J."/>
            <person name="Kilian A."/>
            <person name="van der Vossen E.A."/>
            <person name="Wu Y."/>
            <person name="Guo J."/>
            <person name="He J."/>
            <person name="Jia Z."/>
            <person name="Ren Y."/>
            <person name="Tian G."/>
            <person name="Lu Y."/>
            <person name="Ruan J."/>
            <person name="Qian W."/>
            <person name="Wang M."/>
            <person name="Huang Q."/>
            <person name="Li B."/>
            <person name="Xuan Z."/>
            <person name="Cao J."/>
            <person name="Asan"/>
            <person name="Wu Z."/>
            <person name="Zhang J."/>
            <person name="Cai Q."/>
            <person name="Bai Y."/>
            <person name="Zhao B."/>
            <person name="Han Y."/>
            <person name="Li Y."/>
            <person name="Li X."/>
            <person name="Wang S."/>
            <person name="Shi Q."/>
            <person name="Liu S."/>
            <person name="Cho W.K."/>
            <person name="Kim J.Y."/>
            <person name="Xu Y."/>
            <person name="Heller-Uszynska K."/>
            <person name="Miao H."/>
            <person name="Cheng Z."/>
            <person name="Zhang S."/>
            <person name="Wu J."/>
            <person name="Yang Y."/>
            <person name="Kang H."/>
            <person name="Li M."/>
            <person name="Liang H."/>
            <person name="Ren X."/>
            <person name="Shi Z."/>
            <person name="Wen M."/>
            <person name="Jian M."/>
            <person name="Yang H."/>
            <person name="Zhang G."/>
            <person name="Yang Z."/>
            <person name="Chen R."/>
            <person name="Liu S."/>
            <person name="Li J."/>
            <person name="Ma L."/>
            <person name="Liu H."/>
            <person name="Zhou Y."/>
            <person name="Zhao J."/>
            <person name="Fang X."/>
            <person name="Li G."/>
            <person name="Fang L."/>
            <person name="Li Y."/>
            <person name="Liu D."/>
            <person name="Zheng H."/>
            <person name="Zhang Y."/>
            <person name="Qin N."/>
            <person name="Li Z."/>
            <person name="Yang G."/>
            <person name="Yang S."/>
            <person name="Bolund L."/>
            <person name="Kristiansen K."/>
            <person name="Zheng H."/>
            <person name="Li S."/>
            <person name="Zhang X."/>
            <person name="Yang H."/>
            <person name="Wang J."/>
            <person name="Sun R."/>
            <person name="Zhang B."/>
            <person name="Jiang S."/>
            <person name="Wang J."/>
            <person name="Du Y."/>
            <person name="Li S."/>
        </authorList>
    </citation>
    <scope>NUCLEOTIDE SEQUENCE [LARGE SCALE GENOMIC DNA]</scope>
    <source>
        <strain evidence="3">cv. 9930</strain>
    </source>
</reference>
<gene>
    <name evidence="2" type="ORF">Csa_4G432470</name>
</gene>
<reference evidence="2 3" key="3">
    <citation type="journal article" date="2010" name="BMC Genomics">
        <title>Transcriptome sequencing and comparative analysis of cucumber flowers with different sex types.</title>
        <authorList>
            <person name="Guo S."/>
            <person name="Zheng Y."/>
            <person name="Joung J.G."/>
            <person name="Liu S."/>
            <person name="Zhang Z."/>
            <person name="Crasta O.R."/>
            <person name="Sobral B.W."/>
            <person name="Xu Y."/>
            <person name="Huang S."/>
            <person name="Fei Z."/>
        </authorList>
    </citation>
    <scope>NUCLEOTIDE SEQUENCE [LARGE SCALE GENOMIC DNA]</scope>
    <source>
        <strain evidence="3">cv. 9930</strain>
    </source>
</reference>